<keyword evidence="3 5" id="KW-0238">DNA-binding</keyword>
<dbReference type="SUPFAM" id="SSF56349">
    <property type="entry name" value="DNA breaking-rejoining enzymes"/>
    <property type="match status" value="1"/>
</dbReference>
<evidence type="ECO:0000256" key="1">
    <source>
        <dbReference type="ARBA" id="ARBA00008857"/>
    </source>
</evidence>
<feature type="domain" description="Core-binding (CB)" evidence="7">
    <location>
        <begin position="37"/>
        <end position="118"/>
    </location>
</feature>
<dbReference type="Pfam" id="PF00589">
    <property type="entry name" value="Phage_integrase"/>
    <property type="match status" value="1"/>
</dbReference>
<dbReference type="OrthoDB" id="7830133at2"/>
<protein>
    <submittedName>
        <fullName evidence="8">Tyrosine recombinase XerD</fullName>
    </submittedName>
</protein>
<dbReference type="InterPro" id="IPR044068">
    <property type="entry name" value="CB"/>
</dbReference>
<name>A0A517P201_9BACT</name>
<gene>
    <name evidence="8" type="primary">xerD_5</name>
    <name evidence="8" type="ORF">K239x_54200</name>
</gene>
<proteinExistence type="inferred from homology"/>
<accession>A0A517P201</accession>
<dbReference type="Gene3D" id="1.10.443.10">
    <property type="entry name" value="Intergrase catalytic core"/>
    <property type="match status" value="1"/>
</dbReference>
<dbReference type="Pfam" id="PF02899">
    <property type="entry name" value="Phage_int_SAM_1"/>
    <property type="match status" value="1"/>
</dbReference>
<evidence type="ECO:0000313" key="8">
    <source>
        <dbReference type="EMBL" id="QDT13402.1"/>
    </source>
</evidence>
<evidence type="ECO:0000256" key="5">
    <source>
        <dbReference type="PROSITE-ProRule" id="PRU01248"/>
    </source>
</evidence>
<dbReference type="Gene3D" id="1.10.150.130">
    <property type="match status" value="1"/>
</dbReference>
<dbReference type="GO" id="GO:0006310">
    <property type="term" value="P:DNA recombination"/>
    <property type="evidence" value="ECO:0007669"/>
    <property type="project" value="UniProtKB-KW"/>
</dbReference>
<dbReference type="InterPro" id="IPR011010">
    <property type="entry name" value="DNA_brk_join_enz"/>
</dbReference>
<dbReference type="RefSeq" id="WP_145421138.1">
    <property type="nucleotide sequence ID" value="NZ_CP036526.1"/>
</dbReference>
<dbReference type="AlphaFoldDB" id="A0A517P201"/>
<dbReference type="GO" id="GO:0015074">
    <property type="term" value="P:DNA integration"/>
    <property type="evidence" value="ECO:0007669"/>
    <property type="project" value="UniProtKB-KW"/>
</dbReference>
<evidence type="ECO:0000256" key="3">
    <source>
        <dbReference type="ARBA" id="ARBA00023125"/>
    </source>
</evidence>
<feature type="domain" description="Tyr recombinase" evidence="6">
    <location>
        <begin position="141"/>
        <end position="331"/>
    </location>
</feature>
<dbReference type="InterPro" id="IPR050090">
    <property type="entry name" value="Tyrosine_recombinase_XerCD"/>
</dbReference>
<dbReference type="PANTHER" id="PTHR30349:SF64">
    <property type="entry name" value="PROPHAGE INTEGRASE INTD-RELATED"/>
    <property type="match status" value="1"/>
</dbReference>
<dbReference type="PROSITE" id="PS51900">
    <property type="entry name" value="CB"/>
    <property type="match status" value="1"/>
</dbReference>
<dbReference type="PANTHER" id="PTHR30349">
    <property type="entry name" value="PHAGE INTEGRASE-RELATED"/>
    <property type="match status" value="1"/>
</dbReference>
<dbReference type="InterPro" id="IPR010998">
    <property type="entry name" value="Integrase_recombinase_N"/>
</dbReference>
<dbReference type="InterPro" id="IPR002104">
    <property type="entry name" value="Integrase_catalytic"/>
</dbReference>
<evidence type="ECO:0000313" key="9">
    <source>
        <dbReference type="Proteomes" id="UP000319817"/>
    </source>
</evidence>
<dbReference type="Proteomes" id="UP000319817">
    <property type="component" value="Chromosome"/>
</dbReference>
<comment type="similarity">
    <text evidence="1">Belongs to the 'phage' integrase family.</text>
</comment>
<evidence type="ECO:0000256" key="4">
    <source>
        <dbReference type="ARBA" id="ARBA00023172"/>
    </source>
</evidence>
<dbReference type="GO" id="GO:0003677">
    <property type="term" value="F:DNA binding"/>
    <property type="evidence" value="ECO:0007669"/>
    <property type="project" value="UniProtKB-UniRule"/>
</dbReference>
<dbReference type="InterPro" id="IPR004107">
    <property type="entry name" value="Integrase_SAM-like_N"/>
</dbReference>
<keyword evidence="4" id="KW-0233">DNA recombination</keyword>
<reference evidence="8 9" key="1">
    <citation type="submission" date="2019-02" db="EMBL/GenBank/DDBJ databases">
        <title>Deep-cultivation of Planctomycetes and their phenomic and genomic characterization uncovers novel biology.</title>
        <authorList>
            <person name="Wiegand S."/>
            <person name="Jogler M."/>
            <person name="Boedeker C."/>
            <person name="Pinto D."/>
            <person name="Vollmers J."/>
            <person name="Rivas-Marin E."/>
            <person name="Kohn T."/>
            <person name="Peeters S.H."/>
            <person name="Heuer A."/>
            <person name="Rast P."/>
            <person name="Oberbeckmann S."/>
            <person name="Bunk B."/>
            <person name="Jeske O."/>
            <person name="Meyerdierks A."/>
            <person name="Storesund J.E."/>
            <person name="Kallscheuer N."/>
            <person name="Luecker S."/>
            <person name="Lage O.M."/>
            <person name="Pohl T."/>
            <person name="Merkel B.J."/>
            <person name="Hornburger P."/>
            <person name="Mueller R.-W."/>
            <person name="Bruemmer F."/>
            <person name="Labrenz M."/>
            <person name="Spormann A.M."/>
            <person name="Op den Camp H."/>
            <person name="Overmann J."/>
            <person name="Amann R."/>
            <person name="Jetten M.S.M."/>
            <person name="Mascher T."/>
            <person name="Medema M.H."/>
            <person name="Devos D.P."/>
            <person name="Kaster A.-K."/>
            <person name="Ovreas L."/>
            <person name="Rohde M."/>
            <person name="Galperin M.Y."/>
            <person name="Jogler C."/>
        </authorList>
    </citation>
    <scope>NUCLEOTIDE SEQUENCE [LARGE SCALE GENOMIC DNA]</scope>
    <source>
        <strain evidence="8 9">K23_9</strain>
    </source>
</reference>
<evidence type="ECO:0000259" key="6">
    <source>
        <dbReference type="PROSITE" id="PS51898"/>
    </source>
</evidence>
<dbReference type="PROSITE" id="PS51898">
    <property type="entry name" value="TYR_RECOMBINASE"/>
    <property type="match status" value="1"/>
</dbReference>
<evidence type="ECO:0000256" key="2">
    <source>
        <dbReference type="ARBA" id="ARBA00022908"/>
    </source>
</evidence>
<dbReference type="InterPro" id="IPR013762">
    <property type="entry name" value="Integrase-like_cat_sf"/>
</dbReference>
<evidence type="ECO:0000259" key="7">
    <source>
        <dbReference type="PROSITE" id="PS51900"/>
    </source>
</evidence>
<keyword evidence="2" id="KW-0229">DNA integration</keyword>
<organism evidence="8 9">
    <name type="scientific">Stieleria marina</name>
    <dbReference type="NCBI Taxonomy" id="1930275"/>
    <lineage>
        <taxon>Bacteria</taxon>
        <taxon>Pseudomonadati</taxon>
        <taxon>Planctomycetota</taxon>
        <taxon>Planctomycetia</taxon>
        <taxon>Pirellulales</taxon>
        <taxon>Pirellulaceae</taxon>
        <taxon>Stieleria</taxon>
    </lineage>
</organism>
<keyword evidence="9" id="KW-1185">Reference proteome</keyword>
<sequence>MSAEAVENEQKSGIVTTVPTGGLVTGNHGPLPNLIAASGSAAAFAWEEFIFGKIRNANTRAAYEHAIRKFLNHCESLGRQLTSISPADIGLYLDALPYAPATKKLHLSALRHVFDSLVSRHVLMLNPAASVRGERLTVVEGKTPEISIQQARQLLESICDSNIIGLRDHAIVCVMIYTAARVGAVAKLQRRDFYDLGGQHCLRFQEKGGKSREIPVRHDLQQIIHNYLSKAGLEFADKLTPLFRTTVRRTRQLTPNGMTPGDMARMVKRKLRVAGLPSQLSPHSFRVTTITDLLSQGVPLEDVQNLAGHADPRTTRLYDRRNRKVTRNIVERISV</sequence>
<dbReference type="EMBL" id="CP036526">
    <property type="protein sequence ID" value="QDT13402.1"/>
    <property type="molecule type" value="Genomic_DNA"/>
</dbReference>